<dbReference type="PANTHER" id="PTHR44329:SF288">
    <property type="entry name" value="MITOGEN-ACTIVATED PROTEIN KINASE KINASE KINASE 20"/>
    <property type="match status" value="1"/>
</dbReference>
<proteinExistence type="predicted"/>
<evidence type="ECO:0000313" key="7">
    <source>
        <dbReference type="EMBL" id="TFK22504.1"/>
    </source>
</evidence>
<dbReference type="PIRSF" id="PIRSF000654">
    <property type="entry name" value="Integrin-linked_kinase"/>
    <property type="match status" value="1"/>
</dbReference>
<keyword evidence="2" id="KW-0547">Nucleotide-binding</keyword>
<dbReference type="Gene3D" id="1.10.510.10">
    <property type="entry name" value="Transferase(Phosphotransferase) domain 1"/>
    <property type="match status" value="1"/>
</dbReference>
<keyword evidence="1" id="KW-0808">Transferase</keyword>
<dbReference type="SUPFAM" id="SSF56112">
    <property type="entry name" value="Protein kinase-like (PK-like)"/>
    <property type="match status" value="1"/>
</dbReference>
<dbReference type="OrthoDB" id="538607at2759"/>
<evidence type="ECO:0000256" key="4">
    <source>
        <dbReference type="ARBA" id="ARBA00022840"/>
    </source>
</evidence>
<keyword evidence="3 7" id="KW-0418">Kinase</keyword>
<dbReference type="GO" id="GO:0005524">
    <property type="term" value="F:ATP binding"/>
    <property type="evidence" value="ECO:0007669"/>
    <property type="project" value="UniProtKB-KW"/>
</dbReference>
<evidence type="ECO:0000256" key="3">
    <source>
        <dbReference type="ARBA" id="ARBA00022777"/>
    </source>
</evidence>
<dbReference type="Pfam" id="PF07714">
    <property type="entry name" value="PK_Tyr_Ser-Thr"/>
    <property type="match status" value="1"/>
</dbReference>
<dbReference type="InterPro" id="IPR051681">
    <property type="entry name" value="Ser/Thr_Kinases-Pseudokinases"/>
</dbReference>
<dbReference type="AlphaFoldDB" id="A0A5C3KQ14"/>
<dbReference type="PROSITE" id="PS50011">
    <property type="entry name" value="PROTEIN_KINASE_DOM"/>
    <property type="match status" value="1"/>
</dbReference>
<dbReference type="EMBL" id="ML210239">
    <property type="protein sequence ID" value="TFK22504.1"/>
    <property type="molecule type" value="Genomic_DNA"/>
</dbReference>
<dbReference type="STRING" id="230819.A0A5C3KQ14"/>
<name>A0A5C3KQ14_COPMA</name>
<keyword evidence="8" id="KW-1185">Reference proteome</keyword>
<organism evidence="7 8">
    <name type="scientific">Coprinopsis marcescibilis</name>
    <name type="common">Agaric fungus</name>
    <name type="synonym">Psathyrella marcescibilis</name>
    <dbReference type="NCBI Taxonomy" id="230819"/>
    <lineage>
        <taxon>Eukaryota</taxon>
        <taxon>Fungi</taxon>
        <taxon>Dikarya</taxon>
        <taxon>Basidiomycota</taxon>
        <taxon>Agaricomycotina</taxon>
        <taxon>Agaricomycetes</taxon>
        <taxon>Agaricomycetidae</taxon>
        <taxon>Agaricales</taxon>
        <taxon>Agaricineae</taxon>
        <taxon>Psathyrellaceae</taxon>
        <taxon>Coprinopsis</taxon>
    </lineage>
</organism>
<reference evidence="7 8" key="1">
    <citation type="journal article" date="2019" name="Nat. Ecol. Evol.">
        <title>Megaphylogeny resolves global patterns of mushroom evolution.</title>
        <authorList>
            <person name="Varga T."/>
            <person name="Krizsan K."/>
            <person name="Foldi C."/>
            <person name="Dima B."/>
            <person name="Sanchez-Garcia M."/>
            <person name="Sanchez-Ramirez S."/>
            <person name="Szollosi G.J."/>
            <person name="Szarkandi J.G."/>
            <person name="Papp V."/>
            <person name="Albert L."/>
            <person name="Andreopoulos W."/>
            <person name="Angelini C."/>
            <person name="Antonin V."/>
            <person name="Barry K.W."/>
            <person name="Bougher N.L."/>
            <person name="Buchanan P."/>
            <person name="Buyck B."/>
            <person name="Bense V."/>
            <person name="Catcheside P."/>
            <person name="Chovatia M."/>
            <person name="Cooper J."/>
            <person name="Damon W."/>
            <person name="Desjardin D."/>
            <person name="Finy P."/>
            <person name="Geml J."/>
            <person name="Haridas S."/>
            <person name="Hughes K."/>
            <person name="Justo A."/>
            <person name="Karasinski D."/>
            <person name="Kautmanova I."/>
            <person name="Kiss B."/>
            <person name="Kocsube S."/>
            <person name="Kotiranta H."/>
            <person name="LaButti K.M."/>
            <person name="Lechner B.E."/>
            <person name="Liimatainen K."/>
            <person name="Lipzen A."/>
            <person name="Lukacs Z."/>
            <person name="Mihaltcheva S."/>
            <person name="Morgado L.N."/>
            <person name="Niskanen T."/>
            <person name="Noordeloos M.E."/>
            <person name="Ohm R.A."/>
            <person name="Ortiz-Santana B."/>
            <person name="Ovrebo C."/>
            <person name="Racz N."/>
            <person name="Riley R."/>
            <person name="Savchenko A."/>
            <person name="Shiryaev A."/>
            <person name="Soop K."/>
            <person name="Spirin V."/>
            <person name="Szebenyi C."/>
            <person name="Tomsovsky M."/>
            <person name="Tulloss R.E."/>
            <person name="Uehling J."/>
            <person name="Grigoriev I.V."/>
            <person name="Vagvolgyi C."/>
            <person name="Papp T."/>
            <person name="Martin F.M."/>
            <person name="Miettinen O."/>
            <person name="Hibbett D.S."/>
            <person name="Nagy L.G."/>
        </authorList>
    </citation>
    <scope>NUCLEOTIDE SEQUENCE [LARGE SCALE GENOMIC DNA]</scope>
    <source>
        <strain evidence="7 8">CBS 121175</strain>
    </source>
</reference>
<sequence>MHLLPCLPISAPKSPPPKSQDLTGRVTKESKNYSNLGQNSDIWYALWEDSPIQGVLVVVKVIRGAVSPDPEFTSKFREKLRPQLHLWTTLDHPNIAEIYGMVDNFGTLPGIVMKKYPESLRHRVALHNEFDNDDVKLKWVKDIALGLKFLHRQKPPVLHGDLRCANVFLDAGRCVLADFGLVFLIDASEFTSVKTAGSSRWTAPEIMDPKAANEHDPYHDFSTASDAFSLAMIIIEIFTGGPPFSKKKNDSAVIFAIAAGKRPDIPQNITSNHYLSNVVRKCWQQNPKSRPSMSWVCYQLGLTSAVMYAKEWLGLM</sequence>
<dbReference type="InterPro" id="IPR008266">
    <property type="entry name" value="Tyr_kinase_AS"/>
</dbReference>
<dbReference type="PANTHER" id="PTHR44329">
    <property type="entry name" value="SERINE/THREONINE-PROTEIN KINASE TNNI3K-RELATED"/>
    <property type="match status" value="1"/>
</dbReference>
<dbReference type="InterPro" id="IPR000719">
    <property type="entry name" value="Prot_kinase_dom"/>
</dbReference>
<protein>
    <submittedName>
        <fullName evidence="7">Kinase-like protein</fullName>
    </submittedName>
</protein>
<evidence type="ECO:0000256" key="2">
    <source>
        <dbReference type="ARBA" id="ARBA00022741"/>
    </source>
</evidence>
<evidence type="ECO:0000256" key="1">
    <source>
        <dbReference type="ARBA" id="ARBA00022679"/>
    </source>
</evidence>
<dbReference type="Proteomes" id="UP000307440">
    <property type="component" value="Unassembled WGS sequence"/>
</dbReference>
<dbReference type="InterPro" id="IPR011009">
    <property type="entry name" value="Kinase-like_dom_sf"/>
</dbReference>
<feature type="region of interest" description="Disordered" evidence="5">
    <location>
        <begin position="1"/>
        <end position="26"/>
    </location>
</feature>
<dbReference type="GO" id="GO:0004674">
    <property type="term" value="F:protein serine/threonine kinase activity"/>
    <property type="evidence" value="ECO:0007669"/>
    <property type="project" value="TreeGrafter"/>
</dbReference>
<evidence type="ECO:0000256" key="5">
    <source>
        <dbReference type="SAM" id="MobiDB-lite"/>
    </source>
</evidence>
<dbReference type="PROSITE" id="PS00109">
    <property type="entry name" value="PROTEIN_KINASE_TYR"/>
    <property type="match status" value="1"/>
</dbReference>
<keyword evidence="4" id="KW-0067">ATP-binding</keyword>
<evidence type="ECO:0000313" key="8">
    <source>
        <dbReference type="Proteomes" id="UP000307440"/>
    </source>
</evidence>
<dbReference type="InterPro" id="IPR001245">
    <property type="entry name" value="Ser-Thr/Tyr_kinase_cat_dom"/>
</dbReference>
<evidence type="ECO:0000259" key="6">
    <source>
        <dbReference type="PROSITE" id="PS50011"/>
    </source>
</evidence>
<feature type="domain" description="Protein kinase" evidence="6">
    <location>
        <begin position="28"/>
        <end position="313"/>
    </location>
</feature>
<gene>
    <name evidence="7" type="ORF">FA15DRAFT_671471</name>
</gene>
<accession>A0A5C3KQ14</accession>